<dbReference type="GO" id="GO:0008236">
    <property type="term" value="F:serine-type peptidase activity"/>
    <property type="evidence" value="ECO:0007669"/>
    <property type="project" value="UniProtKB-KW"/>
</dbReference>
<gene>
    <name evidence="9" type="ORF">FYJ50_05630</name>
</gene>
<evidence type="ECO:0000313" key="10">
    <source>
        <dbReference type="Proteomes" id="UP000470082"/>
    </source>
</evidence>
<keyword evidence="4 5" id="KW-0720">Serine protease</keyword>
<dbReference type="SMART" id="SM00228">
    <property type="entry name" value="PDZ"/>
    <property type="match status" value="1"/>
</dbReference>
<protein>
    <submittedName>
        <fullName evidence="9">PDZ domain-containing protein</fullName>
    </submittedName>
</protein>
<comment type="similarity">
    <text evidence="1 5">Belongs to the peptidase S41A family.</text>
</comment>
<sequence length="470" mass="53106">MFEKIDKYKASIIACLICFVLGAGCVFTIYKTKTSDELEKFQTIYEILKDKWYYSNSIENLDTLLVEQAISGMVDFETDAHTNYFSMEQASQFSSSLEGSNVGIGMTFYLDANNNMVCKKVFVDSPAEKAKLRSGDVLIQVGDKICSENDSQDIISYIKENENKELKIQYIRNNTLYQTSMTPCSYDATVVCEMYDDYGYIILNSFSENSAKSFHSAMKRLEKEGIKKLVLDLRDDSGGYLTSVLDIASCLLEKDSVVFLEEKKQETIEQKTSNEYDCIDMDSIVILQNENTASAAEVLIGALKDNLKDKITTVGTTTYGKGTEQVSIPFEDGTSLKYTIAQWKTPNGTSINNKGFKPDVESNADEVISTTYKQMEKEEIIEKDKVHSNAKALQIYLDYLGYNVDRKDTYFSIESSNSLKQYQMDHNLEATGDCDEKTFQLIASEVLLKINETHLDVQYDKAISLILDMS</sequence>
<reference evidence="9 10" key="1">
    <citation type="submission" date="2019-08" db="EMBL/GenBank/DDBJ databases">
        <title>In-depth cultivation of the pig gut microbiome towards novel bacterial diversity and tailored functional studies.</title>
        <authorList>
            <person name="Wylensek D."/>
            <person name="Hitch T.C.A."/>
            <person name="Clavel T."/>
        </authorList>
    </citation>
    <scope>NUCLEOTIDE SEQUENCE [LARGE SCALE GENOMIC DNA]</scope>
    <source>
        <strain evidence="9 10">LKV-178-WT-2G</strain>
    </source>
</reference>
<feature type="transmembrane region" description="Helical" evidence="6">
    <location>
        <begin position="12"/>
        <end position="30"/>
    </location>
</feature>
<dbReference type="GO" id="GO:0007165">
    <property type="term" value="P:signal transduction"/>
    <property type="evidence" value="ECO:0007669"/>
    <property type="project" value="TreeGrafter"/>
</dbReference>
<evidence type="ECO:0000256" key="1">
    <source>
        <dbReference type="ARBA" id="ARBA00009179"/>
    </source>
</evidence>
<feature type="domain" description="Tail specific protease" evidence="8">
    <location>
        <begin position="151"/>
        <end position="363"/>
    </location>
</feature>
<evidence type="ECO:0000313" key="9">
    <source>
        <dbReference type="EMBL" id="MSS01578.1"/>
    </source>
</evidence>
<dbReference type="RefSeq" id="WP_154460116.1">
    <property type="nucleotide sequence ID" value="NZ_VUMM01000009.1"/>
</dbReference>
<dbReference type="SUPFAM" id="SSF50156">
    <property type="entry name" value="PDZ domain-like"/>
    <property type="match status" value="1"/>
</dbReference>
<dbReference type="SMART" id="SM00245">
    <property type="entry name" value="TSPc"/>
    <property type="match status" value="1"/>
</dbReference>
<dbReference type="EMBL" id="VUMM01000009">
    <property type="protein sequence ID" value="MSS01578.1"/>
    <property type="molecule type" value="Genomic_DNA"/>
</dbReference>
<dbReference type="InterPro" id="IPR029045">
    <property type="entry name" value="ClpP/crotonase-like_dom_sf"/>
</dbReference>
<evidence type="ECO:0000259" key="8">
    <source>
        <dbReference type="SMART" id="SM00245"/>
    </source>
</evidence>
<dbReference type="GO" id="GO:0030288">
    <property type="term" value="C:outer membrane-bounded periplasmic space"/>
    <property type="evidence" value="ECO:0007669"/>
    <property type="project" value="TreeGrafter"/>
</dbReference>
<dbReference type="PANTHER" id="PTHR32060">
    <property type="entry name" value="TAIL-SPECIFIC PROTEASE"/>
    <property type="match status" value="1"/>
</dbReference>
<dbReference type="Gene3D" id="3.30.750.44">
    <property type="match status" value="1"/>
</dbReference>
<evidence type="ECO:0000259" key="7">
    <source>
        <dbReference type="SMART" id="SM00228"/>
    </source>
</evidence>
<dbReference type="InterPro" id="IPR036366">
    <property type="entry name" value="PGBDSf"/>
</dbReference>
<dbReference type="InterPro" id="IPR002477">
    <property type="entry name" value="Peptidoglycan-bd-like"/>
</dbReference>
<dbReference type="SUPFAM" id="SSF52096">
    <property type="entry name" value="ClpP/crotonase"/>
    <property type="match status" value="1"/>
</dbReference>
<evidence type="ECO:0000256" key="3">
    <source>
        <dbReference type="ARBA" id="ARBA00022801"/>
    </source>
</evidence>
<accession>A0A7X2T410</accession>
<evidence type="ECO:0000256" key="5">
    <source>
        <dbReference type="RuleBase" id="RU004404"/>
    </source>
</evidence>
<proteinExistence type="inferred from homology"/>
<keyword evidence="6" id="KW-0812">Transmembrane</keyword>
<name>A0A7X2T410_9FIRM</name>
<comment type="caution">
    <text evidence="9">The sequence shown here is derived from an EMBL/GenBank/DDBJ whole genome shotgun (WGS) entry which is preliminary data.</text>
</comment>
<keyword evidence="3 5" id="KW-0378">Hydrolase</keyword>
<keyword evidence="6" id="KW-0472">Membrane</keyword>
<dbReference type="Proteomes" id="UP000470082">
    <property type="component" value="Unassembled WGS sequence"/>
</dbReference>
<dbReference type="InterPro" id="IPR004447">
    <property type="entry name" value="Peptidase_S41A"/>
</dbReference>
<dbReference type="Pfam" id="PF01471">
    <property type="entry name" value="PG_binding_1"/>
    <property type="match status" value="1"/>
</dbReference>
<keyword evidence="2 5" id="KW-0645">Protease</keyword>
<keyword evidence="10" id="KW-1185">Reference proteome</keyword>
<dbReference type="AlphaFoldDB" id="A0A7X2T410"/>
<dbReference type="InterPro" id="IPR036034">
    <property type="entry name" value="PDZ_sf"/>
</dbReference>
<feature type="domain" description="PDZ" evidence="7">
    <location>
        <begin position="104"/>
        <end position="174"/>
    </location>
</feature>
<evidence type="ECO:0000256" key="4">
    <source>
        <dbReference type="ARBA" id="ARBA00022825"/>
    </source>
</evidence>
<dbReference type="InterPro" id="IPR001478">
    <property type="entry name" value="PDZ"/>
</dbReference>
<dbReference type="NCBIfam" id="TIGR00225">
    <property type="entry name" value="prc"/>
    <property type="match status" value="1"/>
</dbReference>
<dbReference type="GO" id="GO:0004175">
    <property type="term" value="F:endopeptidase activity"/>
    <property type="evidence" value="ECO:0007669"/>
    <property type="project" value="TreeGrafter"/>
</dbReference>
<dbReference type="Gene3D" id="3.90.226.10">
    <property type="entry name" value="2-enoyl-CoA Hydratase, Chain A, domain 1"/>
    <property type="match status" value="1"/>
</dbReference>
<dbReference type="PROSITE" id="PS51257">
    <property type="entry name" value="PROKAR_LIPOPROTEIN"/>
    <property type="match status" value="1"/>
</dbReference>
<dbReference type="Gene3D" id="1.10.101.10">
    <property type="entry name" value="PGBD-like superfamily/PGBD"/>
    <property type="match status" value="1"/>
</dbReference>
<dbReference type="Pfam" id="PF03572">
    <property type="entry name" value="Peptidase_S41"/>
    <property type="match status" value="1"/>
</dbReference>
<dbReference type="InterPro" id="IPR005151">
    <property type="entry name" value="Tail-specific_protease"/>
</dbReference>
<dbReference type="SUPFAM" id="SSF47090">
    <property type="entry name" value="PGBD-like"/>
    <property type="match status" value="1"/>
</dbReference>
<dbReference type="CDD" id="cd07560">
    <property type="entry name" value="Peptidase_S41_CPP"/>
    <property type="match status" value="1"/>
</dbReference>
<dbReference type="PANTHER" id="PTHR32060:SF30">
    <property type="entry name" value="CARBOXY-TERMINAL PROCESSING PROTEASE CTPA"/>
    <property type="match status" value="1"/>
</dbReference>
<evidence type="ECO:0000256" key="6">
    <source>
        <dbReference type="SAM" id="Phobius"/>
    </source>
</evidence>
<evidence type="ECO:0000256" key="2">
    <source>
        <dbReference type="ARBA" id="ARBA00022670"/>
    </source>
</evidence>
<dbReference type="GO" id="GO:0006508">
    <property type="term" value="P:proteolysis"/>
    <property type="evidence" value="ECO:0007669"/>
    <property type="project" value="UniProtKB-KW"/>
</dbReference>
<dbReference type="InterPro" id="IPR036365">
    <property type="entry name" value="PGBD-like_sf"/>
</dbReference>
<organism evidence="9 10">
    <name type="scientific">Floccifex porci</name>
    <dbReference type="NCBI Taxonomy" id="2606629"/>
    <lineage>
        <taxon>Bacteria</taxon>
        <taxon>Bacillati</taxon>
        <taxon>Bacillota</taxon>
        <taxon>Erysipelotrichia</taxon>
        <taxon>Erysipelotrichales</taxon>
        <taxon>Erysipelotrichaceae</taxon>
        <taxon>Floccifex</taxon>
    </lineage>
</organism>
<dbReference type="Gene3D" id="2.30.42.10">
    <property type="match status" value="1"/>
</dbReference>
<keyword evidence="6" id="KW-1133">Transmembrane helix</keyword>